<dbReference type="InterPro" id="IPR012869">
    <property type="entry name" value="RHH_5"/>
</dbReference>
<name>A0ABY7U8A9_9CORY</name>
<accession>A0ABY7U8A9</accession>
<evidence type="ECO:0000313" key="4">
    <source>
        <dbReference type="Proteomes" id="UP001220064"/>
    </source>
</evidence>
<feature type="region of interest" description="Disordered" evidence="1">
    <location>
        <begin position="54"/>
        <end position="92"/>
    </location>
</feature>
<dbReference type="RefSeq" id="WP_022862494.1">
    <property type="nucleotide sequence ID" value="NZ_ATVG01000002.1"/>
</dbReference>
<proteinExistence type="predicted"/>
<dbReference type="Gene3D" id="1.10.1220.10">
    <property type="entry name" value="Met repressor-like"/>
    <property type="match status" value="1"/>
</dbReference>
<evidence type="ECO:0000256" key="1">
    <source>
        <dbReference type="SAM" id="MobiDB-lite"/>
    </source>
</evidence>
<feature type="domain" description="CopG-like ribbon-helix-helix" evidence="2">
    <location>
        <begin position="7"/>
        <end position="41"/>
    </location>
</feature>
<dbReference type="SUPFAM" id="SSF47598">
    <property type="entry name" value="Ribbon-helix-helix"/>
    <property type="match status" value="1"/>
</dbReference>
<feature type="compositionally biased region" description="Basic and acidic residues" evidence="1">
    <location>
        <begin position="60"/>
        <end position="76"/>
    </location>
</feature>
<reference evidence="3 4" key="1">
    <citation type="submission" date="2020-10" db="EMBL/GenBank/DDBJ databases">
        <title>Complete genome sequence of Corynebacterium massiliense DSM 45435, type strain of Corynebacterium massiliense.</title>
        <authorList>
            <person name="Busche T."/>
            <person name="Kalinowski J."/>
            <person name="Ruckert C."/>
        </authorList>
    </citation>
    <scope>NUCLEOTIDE SEQUENCE [LARGE SCALE GENOMIC DNA]</scope>
    <source>
        <strain evidence="3 4">DSM 45435</strain>
    </source>
</reference>
<keyword evidence="4" id="KW-1185">Reference proteome</keyword>
<protein>
    <recommendedName>
        <fullName evidence="2">CopG-like ribbon-helix-helix domain-containing protein</fullName>
    </recommendedName>
</protein>
<sequence length="92" mass="10701">MTRNLTTIKVPVDLRDQLKDAAAREGRTISSMIELLLERELNRVQFARLRKQIANTPPESMREYEEEHEVHQHDLLDELPTEDFSDVPGYPG</sequence>
<evidence type="ECO:0000259" key="2">
    <source>
        <dbReference type="Pfam" id="PF07878"/>
    </source>
</evidence>
<dbReference type="Pfam" id="PF07878">
    <property type="entry name" value="RHH_5"/>
    <property type="match status" value="1"/>
</dbReference>
<dbReference type="InterPro" id="IPR013321">
    <property type="entry name" value="Arc_rbn_hlx_hlx"/>
</dbReference>
<gene>
    <name evidence="3" type="ORF">CMASS_04295</name>
</gene>
<organism evidence="3 4">
    <name type="scientific">Corynebacterium massiliense DSM 45435</name>
    <dbReference type="NCBI Taxonomy" id="1121364"/>
    <lineage>
        <taxon>Bacteria</taxon>
        <taxon>Bacillati</taxon>
        <taxon>Actinomycetota</taxon>
        <taxon>Actinomycetes</taxon>
        <taxon>Mycobacteriales</taxon>
        <taxon>Corynebacteriaceae</taxon>
        <taxon>Corynebacterium</taxon>
    </lineage>
</organism>
<dbReference type="EMBL" id="CP063189">
    <property type="protein sequence ID" value="WCZ32310.1"/>
    <property type="molecule type" value="Genomic_DNA"/>
</dbReference>
<dbReference type="Proteomes" id="UP001220064">
    <property type="component" value="Chromosome"/>
</dbReference>
<dbReference type="InterPro" id="IPR010985">
    <property type="entry name" value="Ribbon_hlx_hlx"/>
</dbReference>
<evidence type="ECO:0000313" key="3">
    <source>
        <dbReference type="EMBL" id="WCZ32310.1"/>
    </source>
</evidence>